<organism evidence="2 3">
    <name type="scientific">Stieleria maiorica</name>
    <dbReference type="NCBI Taxonomy" id="2795974"/>
    <lineage>
        <taxon>Bacteria</taxon>
        <taxon>Pseudomonadati</taxon>
        <taxon>Planctomycetota</taxon>
        <taxon>Planctomycetia</taxon>
        <taxon>Pirellulales</taxon>
        <taxon>Pirellulaceae</taxon>
        <taxon>Stieleria</taxon>
    </lineage>
</organism>
<keyword evidence="3" id="KW-1185">Reference proteome</keyword>
<proteinExistence type="predicted"/>
<accession>A0A5B9M807</accession>
<dbReference type="AlphaFoldDB" id="A0A5B9M807"/>
<evidence type="ECO:0000313" key="3">
    <source>
        <dbReference type="Proteomes" id="UP000321353"/>
    </source>
</evidence>
<reference evidence="2 3" key="1">
    <citation type="submission" date="2019-02" db="EMBL/GenBank/DDBJ databases">
        <title>Planctomycetal bacteria perform biofilm scaping via a novel small molecule.</title>
        <authorList>
            <person name="Jeske O."/>
            <person name="Boedeker C."/>
            <person name="Wiegand S."/>
            <person name="Breitling P."/>
            <person name="Kallscheuer N."/>
            <person name="Jogler M."/>
            <person name="Rohde M."/>
            <person name="Petersen J."/>
            <person name="Medema M.H."/>
            <person name="Surup F."/>
            <person name="Jogler C."/>
        </authorList>
    </citation>
    <scope>NUCLEOTIDE SEQUENCE [LARGE SCALE GENOMIC DNA]</scope>
    <source>
        <strain evidence="2 3">Mal15</strain>
    </source>
</reference>
<feature type="signal peptide" evidence="1">
    <location>
        <begin position="1"/>
        <end position="24"/>
    </location>
</feature>
<evidence type="ECO:0000256" key="1">
    <source>
        <dbReference type="SAM" id="SignalP"/>
    </source>
</evidence>
<dbReference type="KEGG" id="smam:Mal15_03130"/>
<dbReference type="RefSeq" id="WP_147866119.1">
    <property type="nucleotide sequence ID" value="NZ_CP036264.1"/>
</dbReference>
<sequence length="167" mass="19217" precursor="true">MRSVVLLPLLSAAIMVASASHSVAEENTPTIVVAIDQPTADLWRLHCPESKLEVLVRSDDEAYETINSRVLSARDATYVLFRRDRSSIVSQFFRERICNQGAQSIDLAQHFRFRESEPRRNVDCDTLRVVLDQYNRATTFDADCDNDAQQPFDRRHRKVMVVKSDFR</sequence>
<protein>
    <submittedName>
        <fullName evidence="2">Uncharacterized protein</fullName>
    </submittedName>
</protein>
<feature type="chain" id="PRO_5023027634" evidence="1">
    <location>
        <begin position="25"/>
        <end position="167"/>
    </location>
</feature>
<dbReference type="EMBL" id="CP036264">
    <property type="protein sequence ID" value="QEF96286.1"/>
    <property type="molecule type" value="Genomic_DNA"/>
</dbReference>
<name>A0A5B9M807_9BACT</name>
<keyword evidence="1" id="KW-0732">Signal</keyword>
<gene>
    <name evidence="2" type="ORF">Mal15_03130</name>
</gene>
<dbReference type="Proteomes" id="UP000321353">
    <property type="component" value="Chromosome"/>
</dbReference>
<evidence type="ECO:0000313" key="2">
    <source>
        <dbReference type="EMBL" id="QEF96286.1"/>
    </source>
</evidence>